<protein>
    <submittedName>
        <fullName evidence="2">Uncharacterized protein</fullName>
    </submittedName>
</protein>
<reference evidence="2 3" key="2">
    <citation type="submission" date="2021-10" db="EMBL/GenBank/DDBJ databases">
        <authorList>
            <person name="Piombo E."/>
        </authorList>
    </citation>
    <scope>NUCLEOTIDE SEQUENCE [LARGE SCALE GENOMIC DNA]</scope>
</reference>
<dbReference type="AlphaFoldDB" id="A0A9N9Y3N7"/>
<evidence type="ECO:0000256" key="1">
    <source>
        <dbReference type="SAM" id="MobiDB-lite"/>
    </source>
</evidence>
<evidence type="ECO:0000313" key="3">
    <source>
        <dbReference type="Proteomes" id="UP000754883"/>
    </source>
</evidence>
<feature type="region of interest" description="Disordered" evidence="1">
    <location>
        <begin position="1"/>
        <end position="89"/>
    </location>
</feature>
<accession>A0A9N9Y3N7</accession>
<proteinExistence type="predicted"/>
<name>A0A9N9Y3N7_9HYPO</name>
<gene>
    <name evidence="2" type="ORF">CBYS24578_00004503</name>
</gene>
<dbReference type="EMBL" id="CABFNO020001523">
    <property type="protein sequence ID" value="CAG9993928.1"/>
    <property type="molecule type" value="Genomic_DNA"/>
</dbReference>
<sequence>MEVSEQQRIMRSSKISRLPGPKSSQESGGLVEMTESQNNSRIQYTGPTYGKSSIQGVKRETPQPGNDVPPSPKKASNGMARTVTNPIIS</sequence>
<organism evidence="2 3">
    <name type="scientific">Clonostachys byssicola</name>
    <dbReference type="NCBI Taxonomy" id="160290"/>
    <lineage>
        <taxon>Eukaryota</taxon>
        <taxon>Fungi</taxon>
        <taxon>Dikarya</taxon>
        <taxon>Ascomycota</taxon>
        <taxon>Pezizomycotina</taxon>
        <taxon>Sordariomycetes</taxon>
        <taxon>Hypocreomycetidae</taxon>
        <taxon>Hypocreales</taxon>
        <taxon>Bionectriaceae</taxon>
        <taxon>Clonostachys</taxon>
    </lineage>
</organism>
<reference evidence="3" key="1">
    <citation type="submission" date="2019-06" db="EMBL/GenBank/DDBJ databases">
        <authorList>
            <person name="Broberg M."/>
        </authorList>
    </citation>
    <scope>NUCLEOTIDE SEQUENCE [LARGE SCALE GENOMIC DNA]</scope>
</reference>
<keyword evidence="3" id="KW-1185">Reference proteome</keyword>
<feature type="compositionally biased region" description="Polar residues" evidence="1">
    <location>
        <begin position="1"/>
        <end position="15"/>
    </location>
</feature>
<dbReference type="Proteomes" id="UP000754883">
    <property type="component" value="Unassembled WGS sequence"/>
</dbReference>
<comment type="caution">
    <text evidence="2">The sequence shown here is derived from an EMBL/GenBank/DDBJ whole genome shotgun (WGS) entry which is preliminary data.</text>
</comment>
<evidence type="ECO:0000313" key="2">
    <source>
        <dbReference type="EMBL" id="CAG9993928.1"/>
    </source>
</evidence>
<feature type="compositionally biased region" description="Polar residues" evidence="1">
    <location>
        <begin position="34"/>
        <end position="55"/>
    </location>
</feature>